<dbReference type="PANTHER" id="PTHR31264">
    <property type="entry name" value="OS07G0554500 PROTEIN-RELATED"/>
    <property type="match status" value="1"/>
</dbReference>
<dbReference type="Proteomes" id="UP000243499">
    <property type="component" value="Chromosome 2"/>
</dbReference>
<name>A0A2S3H377_9POAL</name>
<protein>
    <recommendedName>
        <fullName evidence="2">F-box domain-containing protein</fullName>
    </recommendedName>
</protein>
<dbReference type="AlphaFoldDB" id="A0A2S3H377"/>
<sequence length="323" mass="36034">MASPAQPNAEDEDSPPPILLLTDDLLTKIFLLLPALADVGRTATACPAFRRNVADRSFLRRLRRAHRAPFVGFLFCRFHPSERAADLSFSYIHSPGSFSRWFPLDAHDGRVVLGHQSSKSFVVCDPLFRRCLLLPPITVLGAVWQYPLLFPGDEAKTSFKLGCWNIWPGLMLGLVFSSSTGQWINLQSDGLLSERKPFYACGCFYWNVTPDMLLLLDTRAMETGFNLVKIPSTYGERDFVVAEAGEGRTGIFSLRHSNARAASSLICAVKQDDGDGAGVSWQYKRRLTLPSQFRYAFAAARDRHLLLHGSPWNLQGTPSHENS</sequence>
<dbReference type="SUPFAM" id="SSF81383">
    <property type="entry name" value="F-box domain"/>
    <property type="match status" value="1"/>
</dbReference>
<dbReference type="Gramene" id="PAN14402">
    <property type="protein sequence ID" value="PAN14402"/>
    <property type="gene ID" value="PAHAL_2G406900"/>
</dbReference>
<evidence type="ECO:0000313" key="1">
    <source>
        <dbReference type="EMBL" id="PAN14402.1"/>
    </source>
</evidence>
<reference evidence="1" key="1">
    <citation type="submission" date="2018-04" db="EMBL/GenBank/DDBJ databases">
        <title>WGS assembly of Panicum hallii.</title>
        <authorList>
            <person name="Lovell J."/>
            <person name="Jenkins J."/>
            <person name="Lowry D."/>
            <person name="Mamidi S."/>
            <person name="Sreedasyam A."/>
            <person name="Weng X."/>
            <person name="Barry K."/>
            <person name="Bonette J."/>
            <person name="Campitelli B."/>
            <person name="Daum C."/>
            <person name="Gordon S."/>
            <person name="Gould B."/>
            <person name="Lipzen A."/>
            <person name="Macqueen A."/>
            <person name="Palacio-Mejia J."/>
            <person name="Plott C."/>
            <person name="Shakirov E."/>
            <person name="Shu S."/>
            <person name="Yoshinaga Y."/>
            <person name="Zane M."/>
            <person name="Rokhsar D."/>
            <person name="Grimwood J."/>
            <person name="Schmutz J."/>
            <person name="Juenger T."/>
        </authorList>
    </citation>
    <scope>NUCLEOTIDE SEQUENCE [LARGE SCALE GENOMIC DNA]</scope>
    <source>
        <strain evidence="1">FIL2</strain>
    </source>
</reference>
<dbReference type="PANTHER" id="PTHR31264:SF3">
    <property type="entry name" value="OS07G0554100 PROTEIN"/>
    <property type="match status" value="1"/>
</dbReference>
<dbReference type="EMBL" id="CM008047">
    <property type="protein sequence ID" value="PAN14402.1"/>
    <property type="molecule type" value="Genomic_DNA"/>
</dbReference>
<organism evidence="1">
    <name type="scientific">Panicum hallii</name>
    <dbReference type="NCBI Taxonomy" id="206008"/>
    <lineage>
        <taxon>Eukaryota</taxon>
        <taxon>Viridiplantae</taxon>
        <taxon>Streptophyta</taxon>
        <taxon>Embryophyta</taxon>
        <taxon>Tracheophyta</taxon>
        <taxon>Spermatophyta</taxon>
        <taxon>Magnoliopsida</taxon>
        <taxon>Liliopsida</taxon>
        <taxon>Poales</taxon>
        <taxon>Poaceae</taxon>
        <taxon>PACMAD clade</taxon>
        <taxon>Panicoideae</taxon>
        <taxon>Panicodae</taxon>
        <taxon>Paniceae</taxon>
        <taxon>Panicinae</taxon>
        <taxon>Panicum</taxon>
        <taxon>Panicum sect. Panicum</taxon>
    </lineage>
</organism>
<gene>
    <name evidence="1" type="ORF">PAHAL_2G406900</name>
</gene>
<accession>A0A2S3H377</accession>
<evidence type="ECO:0008006" key="2">
    <source>
        <dbReference type="Google" id="ProtNLM"/>
    </source>
</evidence>
<proteinExistence type="predicted"/>
<dbReference type="InterPro" id="IPR036047">
    <property type="entry name" value="F-box-like_dom_sf"/>
</dbReference>